<dbReference type="EMBL" id="JAAZON010000050">
    <property type="protein sequence ID" value="NMC61793.1"/>
    <property type="molecule type" value="Genomic_DNA"/>
</dbReference>
<sequence length="257" mass="28064">EEVARNKPEKIHKIIVEQGMEMEQGICMDLTRRLELQEQLSREFDELLSKLHKMFFQYDLLLIEINPLVLTKENEMIVLDAKCVVDDNALFRQPELRALVDEDEIDPKELAASRFGLSYIALDGHIGCMVNGAGLAMATMDLVKLFGGSPANFLDVGGGASTEAIAAGFRILLSDPNVRVVLVNIFGGILHCDLIARGIVDAATQMEIKVPLIVRLQGTNFEAGRKILKDSGLKIVTANTMAEAASKAVEAEATVGV</sequence>
<keyword evidence="1 5" id="KW-0436">Ligase</keyword>
<dbReference type="Pfam" id="PF00549">
    <property type="entry name" value="Ligase_CoA"/>
    <property type="match status" value="1"/>
</dbReference>
<dbReference type="InterPro" id="IPR017866">
    <property type="entry name" value="Succ-CoA_synthase_bsu_CS"/>
</dbReference>
<accession>A0A7X9FP76</accession>
<dbReference type="PROSITE" id="PS01217">
    <property type="entry name" value="SUCCINYL_COA_LIG_3"/>
    <property type="match status" value="1"/>
</dbReference>
<evidence type="ECO:0000259" key="4">
    <source>
        <dbReference type="Pfam" id="PF08442"/>
    </source>
</evidence>
<feature type="domain" description="ATP-citrate synthase/succinyl-CoA ligase C-terminal" evidence="3">
    <location>
        <begin position="129"/>
        <end position="249"/>
    </location>
</feature>
<dbReference type="Gene3D" id="3.40.50.261">
    <property type="entry name" value="Succinyl-CoA synthetase domains"/>
    <property type="match status" value="1"/>
</dbReference>
<feature type="domain" description="ATP-grasp fold succinyl-CoA synthetase-type" evidence="4">
    <location>
        <begin position="1"/>
        <end position="69"/>
    </location>
</feature>
<dbReference type="GO" id="GO:0005829">
    <property type="term" value="C:cytosol"/>
    <property type="evidence" value="ECO:0007669"/>
    <property type="project" value="TreeGrafter"/>
</dbReference>
<evidence type="ECO:0000259" key="3">
    <source>
        <dbReference type="Pfam" id="PF00549"/>
    </source>
</evidence>
<name>A0A7X9FP76_9DELT</name>
<proteinExistence type="predicted"/>
<evidence type="ECO:0000256" key="1">
    <source>
        <dbReference type="ARBA" id="ARBA00022598"/>
    </source>
</evidence>
<evidence type="ECO:0000256" key="2">
    <source>
        <dbReference type="ARBA" id="ARBA00022741"/>
    </source>
</evidence>
<protein>
    <submittedName>
        <fullName evidence="5">Succinate--CoA ligase subunit beta</fullName>
        <ecNumber evidence="5">6.2.1.5</ecNumber>
    </submittedName>
</protein>
<reference evidence="5 6" key="1">
    <citation type="journal article" date="2020" name="Biotechnol. Biofuels">
        <title>New insights from the biogas microbiome by comprehensive genome-resolved metagenomics of nearly 1600 species originating from multiple anaerobic digesters.</title>
        <authorList>
            <person name="Campanaro S."/>
            <person name="Treu L."/>
            <person name="Rodriguez-R L.M."/>
            <person name="Kovalovszki A."/>
            <person name="Ziels R.M."/>
            <person name="Maus I."/>
            <person name="Zhu X."/>
            <person name="Kougias P.G."/>
            <person name="Basile A."/>
            <person name="Luo G."/>
            <person name="Schluter A."/>
            <person name="Konstantinidis K.T."/>
            <person name="Angelidaki I."/>
        </authorList>
    </citation>
    <scope>NUCLEOTIDE SEQUENCE [LARGE SCALE GENOMIC DNA]</scope>
    <source>
        <strain evidence="5">AS27yjCOA_65</strain>
    </source>
</reference>
<dbReference type="PANTHER" id="PTHR11815:SF10">
    <property type="entry name" value="SUCCINATE--COA LIGASE [GDP-FORMING] SUBUNIT BETA, MITOCHONDRIAL"/>
    <property type="match status" value="1"/>
</dbReference>
<dbReference type="InterPro" id="IPR013650">
    <property type="entry name" value="ATP-grasp_succ-CoA_synth-type"/>
</dbReference>
<evidence type="ECO:0000313" key="5">
    <source>
        <dbReference type="EMBL" id="NMC61793.1"/>
    </source>
</evidence>
<dbReference type="GO" id="GO:0004775">
    <property type="term" value="F:succinate-CoA ligase (ADP-forming) activity"/>
    <property type="evidence" value="ECO:0007669"/>
    <property type="project" value="UniProtKB-EC"/>
</dbReference>
<dbReference type="GO" id="GO:0000166">
    <property type="term" value="F:nucleotide binding"/>
    <property type="evidence" value="ECO:0007669"/>
    <property type="project" value="UniProtKB-KW"/>
</dbReference>
<dbReference type="InterPro" id="IPR016102">
    <property type="entry name" value="Succinyl-CoA_synth-like"/>
</dbReference>
<dbReference type="InterPro" id="IPR005811">
    <property type="entry name" value="SUCC_ACL_C"/>
</dbReference>
<feature type="non-terminal residue" evidence="5">
    <location>
        <position position="1"/>
    </location>
</feature>
<gene>
    <name evidence="5" type="primary">sucC</name>
    <name evidence="5" type="ORF">GYA55_01355</name>
</gene>
<comment type="caution">
    <text evidence="5">The sequence shown here is derived from an EMBL/GenBank/DDBJ whole genome shotgun (WGS) entry which is preliminary data.</text>
</comment>
<dbReference type="EC" id="6.2.1.5" evidence="5"/>
<dbReference type="PANTHER" id="PTHR11815">
    <property type="entry name" value="SUCCINYL-COA SYNTHETASE BETA CHAIN"/>
    <property type="match status" value="1"/>
</dbReference>
<dbReference type="SUPFAM" id="SSF52210">
    <property type="entry name" value="Succinyl-CoA synthetase domains"/>
    <property type="match status" value="1"/>
</dbReference>
<dbReference type="Gene3D" id="3.30.470.20">
    <property type="entry name" value="ATP-grasp fold, B domain"/>
    <property type="match status" value="1"/>
</dbReference>
<dbReference type="GO" id="GO:0006104">
    <property type="term" value="P:succinyl-CoA metabolic process"/>
    <property type="evidence" value="ECO:0007669"/>
    <property type="project" value="TreeGrafter"/>
</dbReference>
<dbReference type="FunFam" id="3.40.50.261:FF:000001">
    <property type="entry name" value="Succinate--CoA ligase [ADP-forming] subunit beta"/>
    <property type="match status" value="1"/>
</dbReference>
<dbReference type="GO" id="GO:0006099">
    <property type="term" value="P:tricarboxylic acid cycle"/>
    <property type="evidence" value="ECO:0007669"/>
    <property type="project" value="TreeGrafter"/>
</dbReference>
<keyword evidence="2" id="KW-0547">Nucleotide-binding</keyword>
<dbReference type="AlphaFoldDB" id="A0A7X9FP76"/>
<dbReference type="SUPFAM" id="SSF56059">
    <property type="entry name" value="Glutathione synthetase ATP-binding domain-like"/>
    <property type="match status" value="1"/>
</dbReference>
<evidence type="ECO:0000313" key="6">
    <source>
        <dbReference type="Proteomes" id="UP000524246"/>
    </source>
</evidence>
<dbReference type="GO" id="GO:0042709">
    <property type="term" value="C:succinate-CoA ligase complex"/>
    <property type="evidence" value="ECO:0007669"/>
    <property type="project" value="TreeGrafter"/>
</dbReference>
<organism evidence="5 6">
    <name type="scientific">SAR324 cluster bacterium</name>
    <dbReference type="NCBI Taxonomy" id="2024889"/>
    <lineage>
        <taxon>Bacteria</taxon>
        <taxon>Deltaproteobacteria</taxon>
        <taxon>SAR324 cluster</taxon>
    </lineage>
</organism>
<dbReference type="Proteomes" id="UP000524246">
    <property type="component" value="Unassembled WGS sequence"/>
</dbReference>
<dbReference type="Pfam" id="PF08442">
    <property type="entry name" value="ATP-grasp_2"/>
    <property type="match status" value="1"/>
</dbReference>